<feature type="compositionally biased region" description="Basic and acidic residues" evidence="1">
    <location>
        <begin position="308"/>
        <end position="329"/>
    </location>
</feature>
<dbReference type="Proteomes" id="UP001279734">
    <property type="component" value="Unassembled WGS sequence"/>
</dbReference>
<evidence type="ECO:0000313" key="3">
    <source>
        <dbReference type="Proteomes" id="UP001279734"/>
    </source>
</evidence>
<evidence type="ECO:0000256" key="1">
    <source>
        <dbReference type="SAM" id="MobiDB-lite"/>
    </source>
</evidence>
<feature type="region of interest" description="Disordered" evidence="1">
    <location>
        <begin position="233"/>
        <end position="256"/>
    </location>
</feature>
<comment type="caution">
    <text evidence="2">The sequence shown here is derived from an EMBL/GenBank/DDBJ whole genome shotgun (WGS) entry which is preliminary data.</text>
</comment>
<evidence type="ECO:0000313" key="2">
    <source>
        <dbReference type="EMBL" id="GMH17730.1"/>
    </source>
</evidence>
<dbReference type="EMBL" id="BSYO01000018">
    <property type="protein sequence ID" value="GMH17730.1"/>
    <property type="molecule type" value="Genomic_DNA"/>
</dbReference>
<feature type="compositionally biased region" description="Basic and acidic residues" evidence="1">
    <location>
        <begin position="337"/>
        <end position="348"/>
    </location>
</feature>
<reference evidence="2" key="1">
    <citation type="submission" date="2023-05" db="EMBL/GenBank/DDBJ databases">
        <title>Nepenthes gracilis genome sequencing.</title>
        <authorList>
            <person name="Fukushima K."/>
        </authorList>
    </citation>
    <scope>NUCLEOTIDE SEQUENCE</scope>
    <source>
        <strain evidence="2">SING2019-196</strain>
    </source>
</reference>
<proteinExistence type="predicted"/>
<protein>
    <submittedName>
        <fullName evidence="2">Uncharacterized protein</fullName>
    </submittedName>
</protein>
<feature type="compositionally biased region" description="Basic and acidic residues" evidence="1">
    <location>
        <begin position="357"/>
        <end position="366"/>
    </location>
</feature>
<dbReference type="AlphaFoldDB" id="A0AAD3XVD1"/>
<feature type="compositionally biased region" description="Polar residues" evidence="1">
    <location>
        <begin position="284"/>
        <end position="307"/>
    </location>
</feature>
<gene>
    <name evidence="2" type="ORF">Nepgr_019571</name>
</gene>
<keyword evidence="3" id="KW-1185">Reference proteome</keyword>
<accession>A0AAD3XVD1</accession>
<feature type="region of interest" description="Disordered" evidence="1">
    <location>
        <begin position="1"/>
        <end position="50"/>
    </location>
</feature>
<feature type="region of interest" description="Disordered" evidence="1">
    <location>
        <begin position="270"/>
        <end position="366"/>
    </location>
</feature>
<name>A0AAD3XVD1_NEPGR</name>
<sequence length="366" mass="39111">MNSHAHRLPKNSNPVVDAAGCNSPYSDEPTGSKATKQVPVDSNPVSPKAKLDSVVLPVPSSGLHGGLEDQSSNSDSCMLHQTDACAASVNNPSSGHYHWKPNGCLLDCIPQQSYSALEAEDLKPEQQFSSLALESGDNEVGHGATSSQMGATENISLRYLGEAPAATKKQLTSICLSKAIPSIATTSAAALKKRPKADQCGQQGIAAAKIKSIVLHLQQKGFHGDIQQEEAKGVCNASTSPKTKDRPHPTGGFAGKSFARTGAKDHIARHTLHRSSGRFIFTSPMPTTPHSIQKGSQPTPMNQPRVTTHQDKTAQRPPKEPAARFHEHAASPTQTDDEAKLHHQDQDQPRMVSAKFSKKEPAKEKS</sequence>
<organism evidence="2 3">
    <name type="scientific">Nepenthes gracilis</name>
    <name type="common">Slender pitcher plant</name>
    <dbReference type="NCBI Taxonomy" id="150966"/>
    <lineage>
        <taxon>Eukaryota</taxon>
        <taxon>Viridiplantae</taxon>
        <taxon>Streptophyta</taxon>
        <taxon>Embryophyta</taxon>
        <taxon>Tracheophyta</taxon>
        <taxon>Spermatophyta</taxon>
        <taxon>Magnoliopsida</taxon>
        <taxon>eudicotyledons</taxon>
        <taxon>Gunneridae</taxon>
        <taxon>Pentapetalae</taxon>
        <taxon>Caryophyllales</taxon>
        <taxon>Nepenthaceae</taxon>
        <taxon>Nepenthes</taxon>
    </lineage>
</organism>